<proteinExistence type="predicted"/>
<reference evidence="1 2" key="1">
    <citation type="submission" date="2020-08" db="EMBL/GenBank/DDBJ databases">
        <title>Genomic Encyclopedia of Type Strains, Phase IV (KMG-IV): sequencing the most valuable type-strain genomes for metagenomic binning, comparative biology and taxonomic classification.</title>
        <authorList>
            <person name="Goeker M."/>
        </authorList>
    </citation>
    <scope>NUCLEOTIDE SEQUENCE [LARGE SCALE GENOMIC DNA]</scope>
    <source>
        <strain evidence="1 2">DSM 27939</strain>
    </source>
</reference>
<name>A0A7W8NJD4_9DEIO</name>
<comment type="caution">
    <text evidence="1">The sequence shown here is derived from an EMBL/GenBank/DDBJ whole genome shotgun (WGS) entry which is preliminary data.</text>
</comment>
<evidence type="ECO:0000313" key="2">
    <source>
        <dbReference type="Proteomes" id="UP000552709"/>
    </source>
</evidence>
<keyword evidence="2" id="KW-1185">Reference proteome</keyword>
<evidence type="ECO:0000313" key="1">
    <source>
        <dbReference type="EMBL" id="MBB5366017.1"/>
    </source>
</evidence>
<dbReference type="EMBL" id="JACHFL010000025">
    <property type="protein sequence ID" value="MBB5366017.1"/>
    <property type="molecule type" value="Genomic_DNA"/>
</dbReference>
<dbReference type="AlphaFoldDB" id="A0A7W8NJD4"/>
<accession>A0A7W8NJD4</accession>
<dbReference type="Proteomes" id="UP000552709">
    <property type="component" value="Unassembled WGS sequence"/>
</dbReference>
<sequence>MHHAVHRGAWPGEALWVSQARAARRIRRAAGVIAGVTEPKCGRDGRER</sequence>
<protein>
    <submittedName>
        <fullName evidence="1">Uncharacterized protein</fullName>
    </submittedName>
</protein>
<organism evidence="1 2">
    <name type="scientific">Deinococcus humi</name>
    <dbReference type="NCBI Taxonomy" id="662880"/>
    <lineage>
        <taxon>Bacteria</taxon>
        <taxon>Thermotogati</taxon>
        <taxon>Deinococcota</taxon>
        <taxon>Deinococci</taxon>
        <taxon>Deinococcales</taxon>
        <taxon>Deinococcaceae</taxon>
        <taxon>Deinococcus</taxon>
    </lineage>
</organism>
<gene>
    <name evidence="1" type="ORF">HNQ08_005143</name>
</gene>